<dbReference type="HOGENOM" id="CLU_115745_0_0_4"/>
<dbReference type="EMBL" id="CP000116">
    <property type="protein sequence ID" value="AAZ97251.1"/>
    <property type="molecule type" value="Genomic_DNA"/>
</dbReference>
<evidence type="ECO:0000313" key="2">
    <source>
        <dbReference type="Proteomes" id="UP000008291"/>
    </source>
</evidence>
<proteinExistence type="predicted"/>
<dbReference type="KEGG" id="tbd:Tbd_1298"/>
<dbReference type="OrthoDB" id="9096701at2"/>
<dbReference type="Proteomes" id="UP000008291">
    <property type="component" value="Chromosome"/>
</dbReference>
<name>Q3SJB6_THIDA</name>
<evidence type="ECO:0000313" key="1">
    <source>
        <dbReference type="EMBL" id="AAZ97251.1"/>
    </source>
</evidence>
<sequence length="181" mass="19504">MMAALSLLRRAERAIGRSGLGALLVLAGAAAFHLLAVMPLEAEIADLRAQADGLQATAQQARRATAALEGSEQLQTFYGLIPAFGDAPLLLNEVFGTAARSGVRIDASHYRIAEDKGGRITRYEITLPVTGSYVQVRNFVAFVLSYVPSLSLDALAIRKDKIDDGEVRADIRMTLYLERAS</sequence>
<keyword evidence="2" id="KW-1185">Reference proteome</keyword>
<dbReference type="eggNOG" id="COG3167">
    <property type="taxonomic scope" value="Bacteria"/>
</dbReference>
<accession>Q3SJB6</accession>
<dbReference type="InterPro" id="IPR014717">
    <property type="entry name" value="Transl_elong_EF1B/ribsomal_bS6"/>
</dbReference>
<dbReference type="Gene3D" id="3.30.70.60">
    <property type="match status" value="1"/>
</dbReference>
<gene>
    <name evidence="1" type="ordered locus">Tbd_1298</name>
</gene>
<reference evidence="1 2" key="1">
    <citation type="journal article" date="2006" name="J. Bacteriol.">
        <title>The genome sequence of the obligately chemolithoautotrophic, facultatively anaerobic bacterium Thiobacillus denitrificans.</title>
        <authorList>
            <person name="Beller H.R."/>
            <person name="Chain P.S."/>
            <person name="Letain T.E."/>
            <person name="Chakicherla A."/>
            <person name="Larimer F.W."/>
            <person name="Richardson P.M."/>
            <person name="Coleman M.A."/>
            <person name="Wood A.P."/>
            <person name="Kelly D.P."/>
        </authorList>
    </citation>
    <scope>NUCLEOTIDE SEQUENCE [LARGE SCALE GENOMIC DNA]</scope>
    <source>
        <strain evidence="1 2">ATCC 25259</strain>
    </source>
</reference>
<dbReference type="STRING" id="292415.Tbd_1298"/>
<protein>
    <submittedName>
        <fullName evidence="1">Possible transmembrane protein</fullName>
    </submittedName>
</protein>
<keyword evidence="1" id="KW-0812">Transmembrane</keyword>
<organism evidence="1 2">
    <name type="scientific">Thiobacillus denitrificans (strain ATCC 25259 / T1)</name>
    <dbReference type="NCBI Taxonomy" id="292415"/>
    <lineage>
        <taxon>Bacteria</taxon>
        <taxon>Pseudomonadati</taxon>
        <taxon>Pseudomonadota</taxon>
        <taxon>Betaproteobacteria</taxon>
        <taxon>Nitrosomonadales</taxon>
        <taxon>Thiobacillaceae</taxon>
        <taxon>Thiobacillus</taxon>
    </lineage>
</organism>
<dbReference type="AlphaFoldDB" id="Q3SJB6"/>
<keyword evidence="1" id="KW-0472">Membrane</keyword>